<accession>A0A2W5TSC4</accession>
<evidence type="ECO:0008006" key="3">
    <source>
        <dbReference type="Google" id="ProtNLM"/>
    </source>
</evidence>
<evidence type="ECO:0000313" key="1">
    <source>
        <dbReference type="EMBL" id="PZR18520.1"/>
    </source>
</evidence>
<dbReference type="AlphaFoldDB" id="A0A2W5TSC4"/>
<dbReference type="EMBL" id="QFQP01000001">
    <property type="protein sequence ID" value="PZR18520.1"/>
    <property type="molecule type" value="Genomic_DNA"/>
</dbReference>
<dbReference type="Proteomes" id="UP000249061">
    <property type="component" value="Unassembled WGS sequence"/>
</dbReference>
<comment type="caution">
    <text evidence="1">The sequence shown here is derived from an EMBL/GenBank/DDBJ whole genome shotgun (WGS) entry which is preliminary data.</text>
</comment>
<protein>
    <recommendedName>
        <fullName evidence="3">CHRD domain-containing protein</fullName>
    </recommendedName>
</protein>
<dbReference type="PROSITE" id="PS51257">
    <property type="entry name" value="PROKAR_LIPOPROTEIN"/>
    <property type="match status" value="1"/>
</dbReference>
<organism evidence="1 2">
    <name type="scientific">Archangium gephyra</name>
    <dbReference type="NCBI Taxonomy" id="48"/>
    <lineage>
        <taxon>Bacteria</taxon>
        <taxon>Pseudomonadati</taxon>
        <taxon>Myxococcota</taxon>
        <taxon>Myxococcia</taxon>
        <taxon>Myxococcales</taxon>
        <taxon>Cystobacterineae</taxon>
        <taxon>Archangiaceae</taxon>
        <taxon>Archangium</taxon>
    </lineage>
</organism>
<gene>
    <name evidence="1" type="ORF">DI536_01175</name>
</gene>
<evidence type="ECO:0000313" key="2">
    <source>
        <dbReference type="Proteomes" id="UP000249061"/>
    </source>
</evidence>
<proteinExistence type="predicted"/>
<reference evidence="1 2" key="1">
    <citation type="submission" date="2017-08" db="EMBL/GenBank/DDBJ databases">
        <title>Infants hospitalized years apart are colonized by the same room-sourced microbial strains.</title>
        <authorList>
            <person name="Brooks B."/>
            <person name="Olm M.R."/>
            <person name="Firek B.A."/>
            <person name="Baker R."/>
            <person name="Thomas B.C."/>
            <person name="Morowitz M.J."/>
            <person name="Banfield J.F."/>
        </authorList>
    </citation>
    <scope>NUCLEOTIDE SEQUENCE [LARGE SCALE GENOMIC DNA]</scope>
    <source>
        <strain evidence="1">S2_003_000_R2_14</strain>
    </source>
</reference>
<sequence length="132" mass="13791">MRLLAAAVTVALATACGPSELKVSMKSDNNSGQVGFATIEDLGEDIRVVIETTVPITGASPQLAHIHEGSCGEIGIIRAGLSLLEKTGDKTFGSTSVVKMTFKDLKEGDFNINAHDSSDPSIYVSCGEIPKP</sequence>
<name>A0A2W5TSC4_9BACT</name>